<feature type="coiled-coil region" evidence="6">
    <location>
        <begin position="30"/>
        <end position="57"/>
    </location>
</feature>
<dbReference type="SUPFAM" id="SSF52540">
    <property type="entry name" value="P-loop containing nucleoside triphosphate hydrolases"/>
    <property type="match status" value="1"/>
</dbReference>
<dbReference type="Gene3D" id="1.10.8.430">
    <property type="entry name" value="Helical domain of apoptotic protease-activating factors"/>
    <property type="match status" value="1"/>
</dbReference>
<dbReference type="InterPro" id="IPR002182">
    <property type="entry name" value="NB-ARC"/>
</dbReference>
<dbReference type="Proteomes" id="UP001054821">
    <property type="component" value="Chromosome 8"/>
</dbReference>
<feature type="domain" description="R13L1/DRL21-like LRR repeat region" evidence="11">
    <location>
        <begin position="665"/>
        <end position="816"/>
    </location>
</feature>
<evidence type="ECO:0000259" key="10">
    <source>
        <dbReference type="Pfam" id="PF23559"/>
    </source>
</evidence>
<dbReference type="InterPro" id="IPR056789">
    <property type="entry name" value="LRR_R13L1-DRL21"/>
</dbReference>
<sequence>MEAASIVLSPALQVIFDRLASPALEALAGVLGLEDNLNSLQDSLKRVQAILQAAEDQQLTNKYVRLWLSNLKNAASDAENLLDFSIARYNNNNRYLTHSILNGSHAEKIKKAIHRLDKTINEGFSTFNFRELSIGDRLSIQRETGSCIFDPKIYGRDDEKEKLVKLLLSSETSQDGYATCIPIIGIGGIGKTTLAQLAYNDERVSKHFDSRMWIFVSENFNVKKIMKEAIERVTKKECKLSKIEPLQSRLLKLLKKKRCLIVLDNVWTEDQDDWDELRPLFRAGLVGCKIIVTTRSKKIPLIMDFPNSPFYLNGLKDDDCWSLFKQGAFLRGEEEKYPNLTQIGKEIIKKFGGVPLAAKCLGRSMRLQREEKQWLYMRDCELWESDESQHKVFPALMLSLPPHLRQCFAFFSLFPKNYEFKKQKLIHLWMAEGFIPKEGSKRPEDIGEEYFSDLLWISFLQEVRLHDGGETIGYKMNDIIHDLARYVAGKEYVVLEQGRPQNWSPAEIRHASVVYRYGARITIPETLYEAEHLRTLLLIGDSGSLQNGDKIYSSFEYLRVLDLNNCDLVDLPNSLGDLTCLRYLDLSYTRISKFPERVQYLFFLQTLNLICCHNLGILPDLGLNLRHLNLSGCVRLTGMPPQIRSLVNLQTLPLFVVPKGPGYIQLQGLNLYGELNITRLENIDVASSLPRHLFFHRQFSSTVSAELHKMKNLDSLGLYWGLIPQFIDSFRKLPTAQLEVDVSGSRIARQSEKVIEALQPHKNLKKLVINGYPGIKFPDWALPNLVAAEFTNCRSCEHLPALGNLPLLKTLSLQGMHGVQSIGTEFYGDGTYIWFPLLEELSISDFANLKEWSSANDGNAFRRLKKLTVKSCPKLAHIPLPQSLQHLELRNCNLTMVPVADLSLLSVLIIDKIPDLVYLPEGLFASASLSSLKILSCPKLHSMPLHMQNLSSLKSLTIRWCGELSSLPQSLQNLKALESLEISGCGKLTSLPDGGIAGLASLRTLSIENCSELTSLSSSLEQLTLLEDLTILDCPKLGSFPAEGLQNVKTLHCLEISSCDNLIALPEWLEDLASLRSLIIYDCPNLTLLPLGFKLLTKLQHLSIQECPELEERCRQCSETSISLSSTSYYHYGPQGLDVLRREIVATGESLLMIGFLGFNRFILATASQEAVSLLNGRMDWWSNIGNVMEDLRRLVVDMYVTDVLYQP</sequence>
<keyword evidence="6" id="KW-0175">Coiled coil</keyword>
<dbReference type="AlphaFoldDB" id="A0AAD4YLW3"/>
<dbReference type="Gene3D" id="1.10.10.10">
    <property type="entry name" value="Winged helix-like DNA-binding domain superfamily/Winged helix DNA-binding domain"/>
    <property type="match status" value="1"/>
</dbReference>
<dbReference type="InterPro" id="IPR036388">
    <property type="entry name" value="WH-like_DNA-bd_sf"/>
</dbReference>
<evidence type="ECO:0000256" key="1">
    <source>
        <dbReference type="ARBA" id="ARBA00022614"/>
    </source>
</evidence>
<evidence type="ECO:0000256" key="6">
    <source>
        <dbReference type="SAM" id="Coils"/>
    </source>
</evidence>
<feature type="domain" description="Disease resistance protein At4g27190-like leucine-rich repeats" evidence="9">
    <location>
        <begin position="839"/>
        <end position="986"/>
    </location>
</feature>
<dbReference type="GO" id="GO:0006952">
    <property type="term" value="P:defense response"/>
    <property type="evidence" value="ECO:0007669"/>
    <property type="project" value="UniProtKB-KW"/>
</dbReference>
<evidence type="ECO:0000256" key="4">
    <source>
        <dbReference type="ARBA" id="ARBA00022821"/>
    </source>
</evidence>
<dbReference type="PANTHER" id="PTHR36766">
    <property type="entry name" value="PLANT BROAD-SPECTRUM MILDEW RESISTANCE PROTEIN RPW8"/>
    <property type="match status" value="1"/>
</dbReference>
<proteinExistence type="predicted"/>
<dbReference type="Gene3D" id="1.20.5.4130">
    <property type="match status" value="1"/>
</dbReference>
<evidence type="ECO:0000256" key="5">
    <source>
        <dbReference type="ARBA" id="ARBA00022840"/>
    </source>
</evidence>
<dbReference type="Pfam" id="PF23247">
    <property type="entry name" value="LRR_RPS2"/>
    <property type="match status" value="1"/>
</dbReference>
<evidence type="ECO:0000259" key="7">
    <source>
        <dbReference type="Pfam" id="PF00931"/>
    </source>
</evidence>
<evidence type="ECO:0000313" key="12">
    <source>
        <dbReference type="EMBL" id="KAI5313885.1"/>
    </source>
</evidence>
<gene>
    <name evidence="12" type="ORF">L3X38_043061</name>
</gene>
<dbReference type="PRINTS" id="PR00364">
    <property type="entry name" value="DISEASERSIST"/>
</dbReference>
<keyword evidence="4" id="KW-0611">Plant defense</keyword>
<dbReference type="FunFam" id="3.40.50.300:FF:001091">
    <property type="entry name" value="Probable disease resistance protein At1g61300"/>
    <property type="match status" value="1"/>
</dbReference>
<dbReference type="Pfam" id="PF18052">
    <property type="entry name" value="Rx_N"/>
    <property type="match status" value="1"/>
</dbReference>
<dbReference type="Gene3D" id="3.40.50.300">
    <property type="entry name" value="P-loop containing nucleotide triphosphate hydrolases"/>
    <property type="match status" value="1"/>
</dbReference>
<keyword evidence="3" id="KW-0547">Nucleotide-binding</keyword>
<dbReference type="InterPro" id="IPR058922">
    <property type="entry name" value="WHD_DRP"/>
</dbReference>
<dbReference type="Pfam" id="PF25019">
    <property type="entry name" value="LRR_R13L1-DRL21"/>
    <property type="match status" value="1"/>
</dbReference>
<reference evidence="12 13" key="1">
    <citation type="journal article" date="2022" name="G3 (Bethesda)">
        <title>Whole-genome sequence and methylome profiling of the almond [Prunus dulcis (Mill.) D.A. Webb] cultivar 'Nonpareil'.</title>
        <authorList>
            <person name="D'Amico-Willman K.M."/>
            <person name="Ouma W.Z."/>
            <person name="Meulia T."/>
            <person name="Sideli G.M."/>
            <person name="Gradziel T.M."/>
            <person name="Fresnedo-Ramirez J."/>
        </authorList>
    </citation>
    <scope>NUCLEOTIDE SEQUENCE [LARGE SCALE GENOMIC DNA]</scope>
    <source>
        <strain evidence="12">Clone GOH B32 T37-40</strain>
    </source>
</reference>
<feature type="domain" description="Disease resistance protein winged helix" evidence="10">
    <location>
        <begin position="413"/>
        <end position="484"/>
    </location>
</feature>
<keyword evidence="13" id="KW-1185">Reference proteome</keyword>
<keyword evidence="5" id="KW-0067">ATP-binding</keyword>
<dbReference type="Gene3D" id="3.80.10.10">
    <property type="entry name" value="Ribonuclease Inhibitor"/>
    <property type="match status" value="4"/>
</dbReference>
<evidence type="ECO:0000259" key="8">
    <source>
        <dbReference type="Pfam" id="PF18052"/>
    </source>
</evidence>
<dbReference type="Pfam" id="PF00931">
    <property type="entry name" value="NB-ARC"/>
    <property type="match status" value="1"/>
</dbReference>
<dbReference type="InterPro" id="IPR032675">
    <property type="entry name" value="LRR_dom_sf"/>
</dbReference>
<dbReference type="FunFam" id="1.10.10.10:FF:000322">
    <property type="entry name" value="Probable disease resistance protein At1g63360"/>
    <property type="match status" value="1"/>
</dbReference>
<accession>A0AAD4YLW3</accession>
<dbReference type="InterPro" id="IPR041118">
    <property type="entry name" value="Rx_N"/>
</dbReference>
<dbReference type="EMBL" id="JAJFAZ020000008">
    <property type="protein sequence ID" value="KAI5313885.1"/>
    <property type="molecule type" value="Genomic_DNA"/>
</dbReference>
<evidence type="ECO:0008006" key="14">
    <source>
        <dbReference type="Google" id="ProtNLM"/>
    </source>
</evidence>
<dbReference type="InterPro" id="IPR027417">
    <property type="entry name" value="P-loop_NTPase"/>
</dbReference>
<keyword evidence="1" id="KW-0433">Leucine-rich repeat</keyword>
<evidence type="ECO:0000313" key="13">
    <source>
        <dbReference type="Proteomes" id="UP001054821"/>
    </source>
</evidence>
<feature type="domain" description="NB-ARC" evidence="7">
    <location>
        <begin position="157"/>
        <end position="329"/>
    </location>
</feature>
<dbReference type="SUPFAM" id="SSF52047">
    <property type="entry name" value="RNI-like"/>
    <property type="match status" value="1"/>
</dbReference>
<dbReference type="GO" id="GO:0051707">
    <property type="term" value="P:response to other organism"/>
    <property type="evidence" value="ECO:0007669"/>
    <property type="project" value="UniProtKB-ARBA"/>
</dbReference>
<dbReference type="InterPro" id="IPR042197">
    <property type="entry name" value="Apaf_helical"/>
</dbReference>
<evidence type="ECO:0000256" key="3">
    <source>
        <dbReference type="ARBA" id="ARBA00022741"/>
    </source>
</evidence>
<evidence type="ECO:0000259" key="11">
    <source>
        <dbReference type="Pfam" id="PF25019"/>
    </source>
</evidence>
<dbReference type="InterPro" id="IPR006553">
    <property type="entry name" value="Leu-rich_rpt_Cys-con_subtyp"/>
</dbReference>
<name>A0AAD4YLW3_PRUDU</name>
<evidence type="ECO:0000256" key="2">
    <source>
        <dbReference type="ARBA" id="ARBA00022737"/>
    </source>
</evidence>
<dbReference type="PANTHER" id="PTHR36766:SF59">
    <property type="entry name" value="DISEASE RESISTANCE PROTEIN RGA2-LIKE"/>
    <property type="match status" value="1"/>
</dbReference>
<dbReference type="GO" id="GO:0043531">
    <property type="term" value="F:ADP binding"/>
    <property type="evidence" value="ECO:0007669"/>
    <property type="project" value="InterPro"/>
</dbReference>
<dbReference type="SMART" id="SM00367">
    <property type="entry name" value="LRR_CC"/>
    <property type="match status" value="4"/>
</dbReference>
<evidence type="ECO:0000259" key="9">
    <source>
        <dbReference type="Pfam" id="PF23247"/>
    </source>
</evidence>
<dbReference type="SUPFAM" id="SSF52058">
    <property type="entry name" value="L domain-like"/>
    <property type="match status" value="1"/>
</dbReference>
<feature type="domain" description="Disease resistance N-terminal" evidence="8">
    <location>
        <begin position="7"/>
        <end position="86"/>
    </location>
</feature>
<protein>
    <recommendedName>
        <fullName evidence="14">LRR and NB-ARC domains-containing disease resistance protein</fullName>
    </recommendedName>
</protein>
<organism evidence="12 13">
    <name type="scientific">Prunus dulcis</name>
    <name type="common">Almond</name>
    <name type="synonym">Amygdalus dulcis</name>
    <dbReference type="NCBI Taxonomy" id="3755"/>
    <lineage>
        <taxon>Eukaryota</taxon>
        <taxon>Viridiplantae</taxon>
        <taxon>Streptophyta</taxon>
        <taxon>Embryophyta</taxon>
        <taxon>Tracheophyta</taxon>
        <taxon>Spermatophyta</taxon>
        <taxon>Magnoliopsida</taxon>
        <taxon>eudicotyledons</taxon>
        <taxon>Gunneridae</taxon>
        <taxon>Pentapetalae</taxon>
        <taxon>rosids</taxon>
        <taxon>fabids</taxon>
        <taxon>Rosales</taxon>
        <taxon>Rosaceae</taxon>
        <taxon>Amygdaloideae</taxon>
        <taxon>Amygdaleae</taxon>
        <taxon>Prunus</taxon>
    </lineage>
</organism>
<dbReference type="GO" id="GO:0005524">
    <property type="term" value="F:ATP binding"/>
    <property type="evidence" value="ECO:0007669"/>
    <property type="project" value="UniProtKB-KW"/>
</dbReference>
<dbReference type="Pfam" id="PF23559">
    <property type="entry name" value="WHD_DRP"/>
    <property type="match status" value="1"/>
</dbReference>
<comment type="caution">
    <text evidence="12">The sequence shown here is derived from an EMBL/GenBank/DDBJ whole genome shotgun (WGS) entry which is preliminary data.</text>
</comment>
<dbReference type="InterPro" id="IPR057135">
    <property type="entry name" value="At4g27190-like_LRR"/>
</dbReference>
<keyword evidence="2" id="KW-0677">Repeat</keyword>